<dbReference type="Proteomes" id="UP000239156">
    <property type="component" value="Unassembled WGS sequence"/>
</dbReference>
<keyword evidence="4" id="KW-1185">Reference proteome</keyword>
<gene>
    <name evidence="3" type="ORF">PSTT_10308</name>
</gene>
<dbReference type="InterPro" id="IPR036908">
    <property type="entry name" value="RlpA-like_sf"/>
</dbReference>
<evidence type="ECO:0000256" key="1">
    <source>
        <dbReference type="ARBA" id="ARBA00022729"/>
    </source>
</evidence>
<evidence type="ECO:0000256" key="2">
    <source>
        <dbReference type="SAM" id="Phobius"/>
    </source>
</evidence>
<comment type="caution">
    <text evidence="3">The sequence shown here is derived from an EMBL/GenBank/DDBJ whole genome shotgun (WGS) entry which is preliminary data.</text>
</comment>
<evidence type="ECO:0000313" key="4">
    <source>
        <dbReference type="Proteomes" id="UP000239156"/>
    </source>
</evidence>
<protein>
    <recommendedName>
        <fullName evidence="5">Expansin-like EG45 domain-containing protein</fullName>
    </recommendedName>
</protein>
<accession>A0A2S4V4U3</accession>
<dbReference type="Gene3D" id="2.60.40.760">
    <property type="entry name" value="Expansin, cellulose-binding-like domain"/>
    <property type="match status" value="1"/>
</dbReference>
<dbReference type="SUPFAM" id="SSF50685">
    <property type="entry name" value="Barwin-like endoglucanases"/>
    <property type="match status" value="1"/>
</dbReference>
<keyword evidence="2" id="KW-0812">Transmembrane</keyword>
<keyword evidence="2" id="KW-0472">Membrane</keyword>
<proteinExistence type="predicted"/>
<dbReference type="SUPFAM" id="SSF49590">
    <property type="entry name" value="PHL pollen allergen"/>
    <property type="match status" value="1"/>
</dbReference>
<dbReference type="CDD" id="cd22271">
    <property type="entry name" value="DPBB_EXP_N-like"/>
    <property type="match status" value="1"/>
</dbReference>
<evidence type="ECO:0000313" key="3">
    <source>
        <dbReference type="EMBL" id="POW04518.1"/>
    </source>
</evidence>
<dbReference type="PANTHER" id="PTHR31836:SF21">
    <property type="entry name" value="EXPANSIN-LIKE PROTEIN 7"/>
    <property type="match status" value="1"/>
</dbReference>
<name>A0A2S4V4U3_9BASI</name>
<keyword evidence="2" id="KW-1133">Transmembrane helix</keyword>
<dbReference type="VEuPathDB" id="FungiDB:PSHT_04751"/>
<evidence type="ECO:0008006" key="5">
    <source>
        <dbReference type="Google" id="ProtNLM"/>
    </source>
</evidence>
<keyword evidence="1" id="KW-0732">Signal</keyword>
<organism evidence="3 4">
    <name type="scientific">Puccinia striiformis</name>
    <dbReference type="NCBI Taxonomy" id="27350"/>
    <lineage>
        <taxon>Eukaryota</taxon>
        <taxon>Fungi</taxon>
        <taxon>Dikarya</taxon>
        <taxon>Basidiomycota</taxon>
        <taxon>Pucciniomycotina</taxon>
        <taxon>Pucciniomycetes</taxon>
        <taxon>Pucciniales</taxon>
        <taxon>Pucciniaceae</taxon>
        <taxon>Puccinia</taxon>
    </lineage>
</organism>
<reference evidence="3" key="1">
    <citation type="submission" date="2017-12" db="EMBL/GenBank/DDBJ databases">
        <title>Gene loss provides genomic basis for host adaptation in cereal stripe rust fungi.</title>
        <authorList>
            <person name="Xia C."/>
        </authorList>
    </citation>
    <scope>NUCLEOTIDE SEQUENCE [LARGE SCALE GENOMIC DNA]</scope>
    <source>
        <strain evidence="3">93-210</strain>
    </source>
</reference>
<sequence length="272" mass="29927">MLDNTNYVDITNKQVKMYTHLGVVLLDLVVIVFQALCANPYNGQVFKGQATTDHSPWERGNCLFFGWPQPKGINPIAINAQMWDSSRMCGACIAITNQFGTHMTVVTDQSPVGHTNLNSSRYKMVLNIVDLLENIKVGPTNLDLGEAAWAAVSNHQPSSGIPITWKMVPCNFTAPIQFTNQKGAHPFWTAIQVANSNVPIRSLEARPTDKKSRGWIKLKRNSASNHYGTKCKPIGPSADLRVTCLNGKQIITNNVNLVYSEGQKPTMATGNC</sequence>
<dbReference type="VEuPathDB" id="FungiDB:PSTT_10308"/>
<feature type="transmembrane region" description="Helical" evidence="2">
    <location>
        <begin position="20"/>
        <end position="38"/>
    </location>
</feature>
<dbReference type="EMBL" id="PKSL01000110">
    <property type="protein sequence ID" value="POW04518.1"/>
    <property type="molecule type" value="Genomic_DNA"/>
</dbReference>
<dbReference type="AlphaFoldDB" id="A0A2S4V4U3"/>
<dbReference type="Gene3D" id="2.40.40.10">
    <property type="entry name" value="RlpA-like domain"/>
    <property type="match status" value="1"/>
</dbReference>
<dbReference type="InterPro" id="IPR051477">
    <property type="entry name" value="Expansin_CellWall"/>
</dbReference>
<dbReference type="InterPro" id="IPR036749">
    <property type="entry name" value="Expansin_CBD_sf"/>
</dbReference>
<dbReference type="PANTHER" id="PTHR31836">
    <property type="match status" value="1"/>
</dbReference>